<dbReference type="EMBL" id="QGKX02000095">
    <property type="protein sequence ID" value="KAF3571629.1"/>
    <property type="molecule type" value="Genomic_DNA"/>
</dbReference>
<organism evidence="2 3">
    <name type="scientific">Brassica cretica</name>
    <name type="common">Mustard</name>
    <dbReference type="NCBI Taxonomy" id="69181"/>
    <lineage>
        <taxon>Eukaryota</taxon>
        <taxon>Viridiplantae</taxon>
        <taxon>Streptophyta</taxon>
        <taxon>Embryophyta</taxon>
        <taxon>Tracheophyta</taxon>
        <taxon>Spermatophyta</taxon>
        <taxon>Magnoliopsida</taxon>
        <taxon>eudicotyledons</taxon>
        <taxon>Gunneridae</taxon>
        <taxon>Pentapetalae</taxon>
        <taxon>rosids</taxon>
        <taxon>malvids</taxon>
        <taxon>Brassicales</taxon>
        <taxon>Brassicaceae</taxon>
        <taxon>Brassiceae</taxon>
        <taxon>Brassica</taxon>
    </lineage>
</organism>
<feature type="region of interest" description="Disordered" evidence="1">
    <location>
        <begin position="1"/>
        <end position="37"/>
    </location>
</feature>
<evidence type="ECO:0000313" key="2">
    <source>
        <dbReference type="EMBL" id="KAF3571629.1"/>
    </source>
</evidence>
<comment type="caution">
    <text evidence="2">The sequence shown here is derived from an EMBL/GenBank/DDBJ whole genome shotgun (WGS) entry which is preliminary data.</text>
</comment>
<protein>
    <submittedName>
        <fullName evidence="2">Uncharacterized protein</fullName>
    </submittedName>
</protein>
<dbReference type="Proteomes" id="UP000712600">
    <property type="component" value="Unassembled WGS sequence"/>
</dbReference>
<proteinExistence type="predicted"/>
<name>A0A8S9RFW8_BRACR</name>
<dbReference type="AlphaFoldDB" id="A0A8S9RFW8"/>
<evidence type="ECO:0000313" key="3">
    <source>
        <dbReference type="Proteomes" id="UP000712600"/>
    </source>
</evidence>
<evidence type="ECO:0000256" key="1">
    <source>
        <dbReference type="SAM" id="MobiDB-lite"/>
    </source>
</evidence>
<sequence>MSSRKGSSKRNSSSHSSSGDSSANEVIARNKSSKLRKKQMMRTIKLFVARFRLRKKFRFLRGP</sequence>
<accession>A0A8S9RFW8</accession>
<reference evidence="2" key="1">
    <citation type="submission" date="2019-12" db="EMBL/GenBank/DDBJ databases">
        <title>Genome sequencing and annotation of Brassica cretica.</title>
        <authorList>
            <person name="Studholme D.J."/>
            <person name="Sarris P."/>
        </authorList>
    </citation>
    <scope>NUCLEOTIDE SEQUENCE</scope>
    <source>
        <strain evidence="2">PFS-109/04</strain>
        <tissue evidence="2">Leaf</tissue>
    </source>
</reference>
<gene>
    <name evidence="2" type="ORF">F2Q69_00059153</name>
</gene>
<feature type="compositionally biased region" description="Low complexity" evidence="1">
    <location>
        <begin position="1"/>
        <end position="22"/>
    </location>
</feature>